<keyword evidence="5 7" id="KW-0648">Protein biosynthesis</keyword>
<feature type="compositionally biased region" description="Low complexity" evidence="8">
    <location>
        <begin position="80"/>
        <end position="92"/>
    </location>
</feature>
<dbReference type="STRING" id="342668.A0A1B8GCP2"/>
<dbReference type="InterPro" id="IPR017959">
    <property type="entry name" value="Asn/Gln-tRNA_amidoTrfase_suB/E"/>
</dbReference>
<proteinExistence type="inferred from homology"/>
<keyword evidence="11" id="KW-1185">Reference proteome</keyword>
<sequence>MPRIPPRLIQSYIFGGSIRSHQCLRPSRTATASLLRPLHTSPARHSPGVEPPSPNDAGDEPYVPLRKQIKDELKRRKAAARNPSSSPPNASAERLPDWELTVGIEIHAQLNTPTKLFSVASTAPSPTPNTNITPFDLAIPGSQPIFQPTTLIPAVRAALALNCTIHNTSTFDRKHYFHWDQPAGYQLTQFYRPFATDGHITLYEHDGISPEDCPMVTIGIKQVQMEQDTAKTITTTDADGSESHLIDYSRVGTPLIEIITHPHLAHPRTAAALIRKIQTLLHSVNACVIGMESGGLRADVNVSVRPRESASVELGQRTEIKNLSSYKSIRDAIVAERTRQIDVLESGGVVLGETRGFSVGDSETRRLRAKEGEVDYRYMPDPDIPPIIIGTDLVTRLSETLGTLPDAEIGILVQEYGISLKDALSLVALENGGRAEYLYAVVEELRPFLPPAAAAAGGIVPLARKAGNWVLHELGAAANSAVEAGNDAPLFDDEGVCVVSPAQMARIIYHVERGAITGATGKELLAGFVAAAGDGKGAPITSGDEVDAVIEREGMWFKGLDEEGYKALVVATREDRIVEDVRKKGWEKGRGKIMYWVGRMVREGGGGVDAKVAEGWVRRALEEEIGVDGKKGE</sequence>
<dbReference type="OrthoDB" id="1722066at2759"/>
<evidence type="ECO:0000256" key="6">
    <source>
        <dbReference type="ARBA" id="ARBA00047913"/>
    </source>
</evidence>
<dbReference type="InterPro" id="IPR018027">
    <property type="entry name" value="Asn/Gln_amidotransferase"/>
</dbReference>
<dbReference type="GeneID" id="28841706"/>
<dbReference type="NCBIfam" id="NF004012">
    <property type="entry name" value="PRK05477.1-2"/>
    <property type="match status" value="1"/>
</dbReference>
<evidence type="ECO:0000256" key="1">
    <source>
        <dbReference type="ARBA" id="ARBA00005306"/>
    </source>
</evidence>
<keyword evidence="2 7" id="KW-0436">Ligase</keyword>
<dbReference type="HAMAP" id="MF_00121">
    <property type="entry name" value="GatB"/>
    <property type="match status" value="1"/>
</dbReference>
<dbReference type="SUPFAM" id="SSF55931">
    <property type="entry name" value="Glutamine synthetase/guanido kinase"/>
    <property type="match status" value="1"/>
</dbReference>
<dbReference type="GO" id="GO:0032543">
    <property type="term" value="P:mitochondrial translation"/>
    <property type="evidence" value="ECO:0007669"/>
    <property type="project" value="UniProtKB-UniRule"/>
</dbReference>
<comment type="function">
    <text evidence="7">Allows the formation of correctly charged Gln-tRNA(Gln) through the transamidation of misacylated Glu-tRNA(Gln) in the mitochondria. The reaction takes place in the presence of glutamine and ATP through an activated gamma-phospho-Glu-tRNA(Gln).</text>
</comment>
<dbReference type="EMBL" id="KV460252">
    <property type="protein sequence ID" value="OBT93604.1"/>
    <property type="molecule type" value="Genomic_DNA"/>
</dbReference>
<evidence type="ECO:0000256" key="4">
    <source>
        <dbReference type="ARBA" id="ARBA00022840"/>
    </source>
</evidence>
<evidence type="ECO:0000256" key="3">
    <source>
        <dbReference type="ARBA" id="ARBA00022741"/>
    </source>
</evidence>
<evidence type="ECO:0000259" key="9">
    <source>
        <dbReference type="SMART" id="SM00845"/>
    </source>
</evidence>
<organism evidence="10 11">
    <name type="scientific">Pseudogymnoascus verrucosus</name>
    <dbReference type="NCBI Taxonomy" id="342668"/>
    <lineage>
        <taxon>Eukaryota</taxon>
        <taxon>Fungi</taxon>
        <taxon>Dikarya</taxon>
        <taxon>Ascomycota</taxon>
        <taxon>Pezizomycotina</taxon>
        <taxon>Leotiomycetes</taxon>
        <taxon>Thelebolales</taxon>
        <taxon>Thelebolaceae</taxon>
        <taxon>Pseudogymnoascus</taxon>
    </lineage>
</organism>
<dbReference type="Pfam" id="PF02934">
    <property type="entry name" value="GatB_N"/>
    <property type="match status" value="1"/>
</dbReference>
<keyword evidence="4 7" id="KW-0067">ATP-binding</keyword>
<comment type="similarity">
    <text evidence="1 7">Belongs to the GatB/GatE family. GatB subfamily.</text>
</comment>
<gene>
    <name evidence="10" type="ORF">VE01_08320</name>
</gene>
<keyword evidence="7" id="KW-0496">Mitochondrion</keyword>
<comment type="subcellular location">
    <subcellularLocation>
        <location evidence="7">Mitochondrion</location>
    </subcellularLocation>
</comment>
<feature type="domain" description="Asn/Gln amidotransferase" evidence="9">
    <location>
        <begin position="447"/>
        <end position="621"/>
    </location>
</feature>
<dbReference type="Proteomes" id="UP000091956">
    <property type="component" value="Unassembled WGS sequence"/>
</dbReference>
<dbReference type="SUPFAM" id="SSF89095">
    <property type="entry name" value="GatB/YqeY motif"/>
    <property type="match status" value="1"/>
</dbReference>
<dbReference type="InterPro" id="IPR006075">
    <property type="entry name" value="Asn/Gln-tRNA_Trfase_suB/E_cat"/>
</dbReference>
<evidence type="ECO:0000256" key="2">
    <source>
        <dbReference type="ARBA" id="ARBA00022598"/>
    </source>
</evidence>
<feature type="region of interest" description="Disordered" evidence="8">
    <location>
        <begin position="39"/>
        <end position="94"/>
    </location>
</feature>
<keyword evidence="3 7" id="KW-0547">Nucleotide-binding</keyword>
<dbReference type="GO" id="GO:0050567">
    <property type="term" value="F:glutaminyl-tRNA synthase (glutamine-hydrolyzing) activity"/>
    <property type="evidence" value="ECO:0007669"/>
    <property type="project" value="UniProtKB-UniRule"/>
</dbReference>
<dbReference type="AlphaFoldDB" id="A0A1B8GCP2"/>
<dbReference type="GO" id="GO:0005739">
    <property type="term" value="C:mitochondrion"/>
    <property type="evidence" value="ECO:0007669"/>
    <property type="project" value="UniProtKB-SubCell"/>
</dbReference>
<evidence type="ECO:0000313" key="11">
    <source>
        <dbReference type="Proteomes" id="UP000091956"/>
    </source>
</evidence>
<dbReference type="GO" id="GO:0030956">
    <property type="term" value="C:glutamyl-tRNA(Gln) amidotransferase complex"/>
    <property type="evidence" value="ECO:0007669"/>
    <property type="project" value="UniProtKB-UniRule"/>
</dbReference>
<name>A0A1B8GCP2_9PEZI</name>
<reference evidence="11" key="2">
    <citation type="journal article" date="2018" name="Nat. Commun.">
        <title>Extreme sensitivity to ultraviolet light in the fungal pathogen causing white-nose syndrome of bats.</title>
        <authorList>
            <person name="Palmer J.M."/>
            <person name="Drees K.P."/>
            <person name="Foster J.T."/>
            <person name="Lindner D.L."/>
        </authorList>
    </citation>
    <scope>NUCLEOTIDE SEQUENCE [LARGE SCALE GENOMIC DNA]</scope>
    <source>
        <strain evidence="11">UAMH 10579</strain>
    </source>
</reference>
<dbReference type="PANTHER" id="PTHR11659:SF0">
    <property type="entry name" value="GLUTAMYL-TRNA(GLN) AMIDOTRANSFERASE SUBUNIT B, MITOCHONDRIAL"/>
    <property type="match status" value="1"/>
</dbReference>
<evidence type="ECO:0000256" key="5">
    <source>
        <dbReference type="ARBA" id="ARBA00022917"/>
    </source>
</evidence>
<dbReference type="GO" id="GO:0070681">
    <property type="term" value="P:glutaminyl-tRNAGln biosynthesis via transamidation"/>
    <property type="evidence" value="ECO:0007669"/>
    <property type="project" value="UniProtKB-UniRule"/>
</dbReference>
<dbReference type="SMART" id="SM00845">
    <property type="entry name" value="GatB_Yqey"/>
    <property type="match status" value="1"/>
</dbReference>
<dbReference type="NCBIfam" id="TIGR00133">
    <property type="entry name" value="gatB"/>
    <property type="match status" value="1"/>
</dbReference>
<dbReference type="InterPro" id="IPR014746">
    <property type="entry name" value="Gln_synth/guanido_kin_cat_dom"/>
</dbReference>
<evidence type="ECO:0000256" key="7">
    <source>
        <dbReference type="HAMAP-Rule" id="MF_03147"/>
    </source>
</evidence>
<comment type="catalytic activity">
    <reaction evidence="6 7">
        <text>L-glutamyl-tRNA(Gln) + L-glutamine + ATP + H2O = L-glutaminyl-tRNA(Gln) + L-glutamate + ADP + phosphate + H(+)</text>
        <dbReference type="Rhea" id="RHEA:17521"/>
        <dbReference type="Rhea" id="RHEA-COMP:9681"/>
        <dbReference type="Rhea" id="RHEA-COMP:9684"/>
        <dbReference type="ChEBI" id="CHEBI:15377"/>
        <dbReference type="ChEBI" id="CHEBI:15378"/>
        <dbReference type="ChEBI" id="CHEBI:29985"/>
        <dbReference type="ChEBI" id="CHEBI:30616"/>
        <dbReference type="ChEBI" id="CHEBI:43474"/>
        <dbReference type="ChEBI" id="CHEBI:58359"/>
        <dbReference type="ChEBI" id="CHEBI:78520"/>
        <dbReference type="ChEBI" id="CHEBI:78521"/>
        <dbReference type="ChEBI" id="CHEBI:456216"/>
    </reaction>
</comment>
<dbReference type="InterPro" id="IPR003789">
    <property type="entry name" value="Asn/Gln_tRNA_amidoTrase-B-like"/>
</dbReference>
<comment type="subunit">
    <text evidence="7">Subunit of the heterotrimeric GatCAB amidotransferase (AdT) complex, composed of A, B and C subunits.</text>
</comment>
<accession>A0A1B8GCP2</accession>
<reference evidence="10 11" key="1">
    <citation type="submission" date="2016-03" db="EMBL/GenBank/DDBJ databases">
        <title>Comparative genomics of Pseudogymnoascus destructans, the fungus causing white-nose syndrome of bats.</title>
        <authorList>
            <person name="Palmer J.M."/>
            <person name="Drees K.P."/>
            <person name="Foster J.T."/>
            <person name="Lindner D.L."/>
        </authorList>
    </citation>
    <scope>NUCLEOTIDE SEQUENCE [LARGE SCALE GENOMIC DNA]</scope>
    <source>
        <strain evidence="10 11">UAMH 10579</strain>
    </source>
</reference>
<evidence type="ECO:0000313" key="10">
    <source>
        <dbReference type="EMBL" id="OBT93604.1"/>
    </source>
</evidence>
<dbReference type="EC" id="6.3.5.-" evidence="7"/>
<dbReference type="InterPro" id="IPR004413">
    <property type="entry name" value="GatB"/>
</dbReference>
<dbReference type="RefSeq" id="XP_018127337.1">
    <property type="nucleotide sequence ID" value="XM_018277746.2"/>
</dbReference>
<protein>
    <recommendedName>
        <fullName evidence="7">Glutamyl-tRNA(Gln) amidotransferase subunit B, mitochondrial</fullName>
        <shortName evidence="7">Glu-AdT subunit B</shortName>
        <ecNumber evidence="7">6.3.5.-</ecNumber>
    </recommendedName>
</protein>
<dbReference type="PANTHER" id="PTHR11659">
    <property type="entry name" value="GLUTAMYL-TRNA GLN AMIDOTRANSFERASE SUBUNIT B MITOCHONDRIAL AND PROKARYOTIC PET112-RELATED"/>
    <property type="match status" value="1"/>
</dbReference>
<evidence type="ECO:0000256" key="8">
    <source>
        <dbReference type="SAM" id="MobiDB-lite"/>
    </source>
</evidence>
<dbReference type="GO" id="GO:0005524">
    <property type="term" value="F:ATP binding"/>
    <property type="evidence" value="ECO:0007669"/>
    <property type="project" value="UniProtKB-KW"/>
</dbReference>